<reference evidence="1 2" key="1">
    <citation type="submission" date="2017-03" db="EMBL/GenBank/DDBJ databases">
        <authorList>
            <person name="Afonso C.L."/>
            <person name="Miller P.J."/>
            <person name="Scott M.A."/>
            <person name="Spackman E."/>
            <person name="Goraichik I."/>
            <person name="Dimitrov K.M."/>
            <person name="Suarez D.L."/>
            <person name="Swayne D.E."/>
        </authorList>
    </citation>
    <scope>NUCLEOTIDE SEQUENCE [LARGE SCALE GENOMIC DNA]</scope>
    <source>
        <strain evidence="1 2">CECT 7450</strain>
    </source>
</reference>
<accession>A0A1X7A9X4</accession>
<sequence length="40" mass="4331">MVASMVKTSQEIRCNEIINVDFSRIGIGKENACELFGVAG</sequence>
<proteinExistence type="predicted"/>
<gene>
    <name evidence="1" type="ORF">ROA7450_04173</name>
</gene>
<dbReference type="EMBL" id="FWFX01000025">
    <property type="protein sequence ID" value="SLN73782.1"/>
    <property type="molecule type" value="Genomic_DNA"/>
</dbReference>
<evidence type="ECO:0000313" key="2">
    <source>
        <dbReference type="Proteomes" id="UP000193061"/>
    </source>
</evidence>
<dbReference type="Proteomes" id="UP000193061">
    <property type="component" value="Unassembled WGS sequence"/>
</dbReference>
<protein>
    <submittedName>
        <fullName evidence="1">Uncharacterized protein</fullName>
    </submittedName>
</protein>
<name>A0A1X7A9X4_9RHOB</name>
<dbReference type="AlphaFoldDB" id="A0A1X7A9X4"/>
<evidence type="ECO:0000313" key="1">
    <source>
        <dbReference type="EMBL" id="SLN73782.1"/>
    </source>
</evidence>
<keyword evidence="2" id="KW-1185">Reference proteome</keyword>
<organism evidence="1 2">
    <name type="scientific">Roseovarius albus</name>
    <dbReference type="NCBI Taxonomy" id="1247867"/>
    <lineage>
        <taxon>Bacteria</taxon>
        <taxon>Pseudomonadati</taxon>
        <taxon>Pseudomonadota</taxon>
        <taxon>Alphaproteobacteria</taxon>
        <taxon>Rhodobacterales</taxon>
        <taxon>Roseobacteraceae</taxon>
        <taxon>Roseovarius</taxon>
    </lineage>
</organism>